<comment type="caution">
    <text evidence="1">The sequence shown here is derived from an EMBL/GenBank/DDBJ whole genome shotgun (WGS) entry which is preliminary data.</text>
</comment>
<name>A0A820P0K2_9BILA</name>
<gene>
    <name evidence="1" type="ORF">FNK824_LOCUS43802</name>
</gene>
<protein>
    <submittedName>
        <fullName evidence="1">Uncharacterized protein</fullName>
    </submittedName>
</protein>
<feature type="non-terminal residue" evidence="1">
    <location>
        <position position="50"/>
    </location>
</feature>
<evidence type="ECO:0000313" key="1">
    <source>
        <dbReference type="EMBL" id="CAF4396415.1"/>
    </source>
</evidence>
<dbReference type="Proteomes" id="UP000663874">
    <property type="component" value="Unassembled WGS sequence"/>
</dbReference>
<feature type="non-terminal residue" evidence="1">
    <location>
        <position position="1"/>
    </location>
</feature>
<evidence type="ECO:0000313" key="2">
    <source>
        <dbReference type="Proteomes" id="UP000663874"/>
    </source>
</evidence>
<organism evidence="1 2">
    <name type="scientific">Rotaria sordida</name>
    <dbReference type="NCBI Taxonomy" id="392033"/>
    <lineage>
        <taxon>Eukaryota</taxon>
        <taxon>Metazoa</taxon>
        <taxon>Spiralia</taxon>
        <taxon>Gnathifera</taxon>
        <taxon>Rotifera</taxon>
        <taxon>Eurotatoria</taxon>
        <taxon>Bdelloidea</taxon>
        <taxon>Philodinida</taxon>
        <taxon>Philodinidae</taxon>
        <taxon>Rotaria</taxon>
    </lineage>
</organism>
<sequence>PTDVFLRHQLARTMWIDLDLRVQQILSSQSKTYCNQSEELYSEMNTFIFV</sequence>
<reference evidence="1" key="1">
    <citation type="submission" date="2021-02" db="EMBL/GenBank/DDBJ databases">
        <authorList>
            <person name="Nowell W R."/>
        </authorList>
    </citation>
    <scope>NUCLEOTIDE SEQUENCE</scope>
</reference>
<accession>A0A820P0K2</accession>
<proteinExistence type="predicted"/>
<dbReference type="AlphaFoldDB" id="A0A820P0K2"/>
<dbReference type="EMBL" id="CAJOBE010064364">
    <property type="protein sequence ID" value="CAF4396415.1"/>
    <property type="molecule type" value="Genomic_DNA"/>
</dbReference>